<feature type="transmembrane region" description="Helical" evidence="9">
    <location>
        <begin position="432"/>
        <end position="454"/>
    </location>
</feature>
<evidence type="ECO:0000256" key="3">
    <source>
        <dbReference type="ARBA" id="ARBA00022692"/>
    </source>
</evidence>
<feature type="transmembrane region" description="Helical" evidence="9">
    <location>
        <begin position="129"/>
        <end position="148"/>
    </location>
</feature>
<dbReference type="KEGG" id="bman:114241532"/>
<gene>
    <name evidence="12" type="primary">LOC114241532</name>
</gene>
<dbReference type="InterPro" id="IPR005829">
    <property type="entry name" value="Sugar_transporter_CS"/>
</dbReference>
<dbReference type="PROSITE" id="PS00216">
    <property type="entry name" value="SUGAR_TRANSPORT_1"/>
    <property type="match status" value="1"/>
</dbReference>
<evidence type="ECO:0000256" key="7">
    <source>
        <dbReference type="RuleBase" id="RU003346"/>
    </source>
</evidence>
<dbReference type="GO" id="GO:0051119">
    <property type="term" value="F:sugar transmembrane transporter activity"/>
    <property type="evidence" value="ECO:0007669"/>
    <property type="project" value="InterPro"/>
</dbReference>
<dbReference type="NCBIfam" id="TIGR00879">
    <property type="entry name" value="SP"/>
    <property type="match status" value="1"/>
</dbReference>
<evidence type="ECO:0000256" key="2">
    <source>
        <dbReference type="ARBA" id="ARBA00022475"/>
    </source>
</evidence>
<keyword evidence="4 9" id="KW-1133">Transmembrane helix</keyword>
<feature type="transmembrane region" description="Helical" evidence="9">
    <location>
        <begin position="154"/>
        <end position="176"/>
    </location>
</feature>
<proteinExistence type="inferred from homology"/>
<dbReference type="InterPro" id="IPR044775">
    <property type="entry name" value="MFS_ERD6/Tret1-like"/>
</dbReference>
<feature type="transmembrane region" description="Helical" evidence="9">
    <location>
        <begin position="24"/>
        <end position="44"/>
    </location>
</feature>
<feature type="transmembrane region" description="Helical" evidence="9">
    <location>
        <begin position="332"/>
        <end position="354"/>
    </location>
</feature>
<feature type="domain" description="Major facilitator superfamily (MFS) profile" evidence="10">
    <location>
        <begin position="30"/>
        <end position="486"/>
    </location>
</feature>
<dbReference type="GeneID" id="114241532"/>
<dbReference type="GO" id="GO:0005886">
    <property type="term" value="C:plasma membrane"/>
    <property type="evidence" value="ECO:0007669"/>
    <property type="project" value="UniProtKB-SubCell"/>
</dbReference>
<evidence type="ECO:0000256" key="8">
    <source>
        <dbReference type="SAM" id="MobiDB-lite"/>
    </source>
</evidence>
<dbReference type="SUPFAM" id="SSF103473">
    <property type="entry name" value="MFS general substrate transporter"/>
    <property type="match status" value="1"/>
</dbReference>
<dbReference type="SMR" id="A0A6J2JFX2"/>
<evidence type="ECO:0000256" key="5">
    <source>
        <dbReference type="ARBA" id="ARBA00023136"/>
    </source>
</evidence>
<comment type="similarity">
    <text evidence="7">Belongs to the major facilitator superfamily. Sugar transporter (TC 2.A.1.1) family.</text>
</comment>
<dbReference type="PROSITE" id="PS00217">
    <property type="entry name" value="SUGAR_TRANSPORT_2"/>
    <property type="match status" value="1"/>
</dbReference>
<dbReference type="AlphaFoldDB" id="A0A6J2JFX2"/>
<feature type="transmembrane region" description="Helical" evidence="9">
    <location>
        <begin position="460"/>
        <end position="482"/>
    </location>
</feature>
<feature type="transmembrane region" description="Helical" evidence="9">
    <location>
        <begin position="361"/>
        <end position="381"/>
    </location>
</feature>
<feature type="transmembrane region" description="Helical" evidence="9">
    <location>
        <begin position="215"/>
        <end position="233"/>
    </location>
</feature>
<evidence type="ECO:0000256" key="4">
    <source>
        <dbReference type="ARBA" id="ARBA00022989"/>
    </source>
</evidence>
<dbReference type="CDD" id="cd17358">
    <property type="entry name" value="MFS_GLUT6_8_Class3_like"/>
    <property type="match status" value="1"/>
</dbReference>
<keyword evidence="6" id="KW-0325">Glycoprotein</keyword>
<keyword evidence="5 9" id="KW-0472">Membrane</keyword>
<dbReference type="InterPro" id="IPR036259">
    <property type="entry name" value="MFS_trans_sf"/>
</dbReference>
<evidence type="ECO:0000313" key="12">
    <source>
        <dbReference type="RefSeq" id="XP_028028188.1"/>
    </source>
</evidence>
<dbReference type="Gene3D" id="1.20.1250.20">
    <property type="entry name" value="MFS general substrate transporter like domains"/>
    <property type="match status" value="1"/>
</dbReference>
<name>A0A6J2JFX2_BOMMA</name>
<organism evidence="11 12">
    <name type="scientific">Bombyx mandarina</name>
    <name type="common">Wild silk moth</name>
    <name type="synonym">Wild silkworm</name>
    <dbReference type="NCBI Taxonomy" id="7092"/>
    <lineage>
        <taxon>Eukaryota</taxon>
        <taxon>Metazoa</taxon>
        <taxon>Ecdysozoa</taxon>
        <taxon>Arthropoda</taxon>
        <taxon>Hexapoda</taxon>
        <taxon>Insecta</taxon>
        <taxon>Pterygota</taxon>
        <taxon>Neoptera</taxon>
        <taxon>Endopterygota</taxon>
        <taxon>Lepidoptera</taxon>
        <taxon>Glossata</taxon>
        <taxon>Ditrysia</taxon>
        <taxon>Bombycoidea</taxon>
        <taxon>Bombycidae</taxon>
        <taxon>Bombycinae</taxon>
        <taxon>Bombyx</taxon>
    </lineage>
</organism>
<dbReference type="InterPro" id="IPR005828">
    <property type="entry name" value="MFS_sugar_transport-like"/>
</dbReference>
<keyword evidence="11" id="KW-1185">Reference proteome</keyword>
<evidence type="ECO:0000259" key="10">
    <source>
        <dbReference type="PROSITE" id="PS50850"/>
    </source>
</evidence>
<dbReference type="Pfam" id="PF00083">
    <property type="entry name" value="Sugar_tr"/>
    <property type="match status" value="1"/>
</dbReference>
<evidence type="ECO:0000313" key="11">
    <source>
        <dbReference type="Proteomes" id="UP000504629"/>
    </source>
</evidence>
<reference evidence="12" key="1">
    <citation type="submission" date="2025-08" db="UniProtKB">
        <authorList>
            <consortium name="RefSeq"/>
        </authorList>
    </citation>
    <scope>IDENTIFICATION</scope>
    <source>
        <tissue evidence="12">Silk gland</tissue>
    </source>
</reference>
<dbReference type="PANTHER" id="PTHR48021:SF86">
    <property type="entry name" value="FACILITATED TREHALOSE TRANSPORTER TRET1-1-LIKE PROTEIN"/>
    <property type="match status" value="1"/>
</dbReference>
<comment type="subcellular location">
    <subcellularLocation>
        <location evidence="1">Cell membrane</location>
        <topology evidence="1">Multi-pass membrane protein</topology>
    </subcellularLocation>
</comment>
<feature type="transmembrane region" description="Helical" evidence="9">
    <location>
        <begin position="387"/>
        <end position="412"/>
    </location>
</feature>
<evidence type="ECO:0000256" key="6">
    <source>
        <dbReference type="ARBA" id="ARBA00023180"/>
    </source>
</evidence>
<protein>
    <submittedName>
        <fullName evidence="12">Facilitated trehalose transporter Tret1-2 homolog</fullName>
    </submittedName>
</protein>
<keyword evidence="3 9" id="KW-0812">Transmembrane</keyword>
<keyword evidence="7" id="KW-0813">Transport</keyword>
<dbReference type="InterPro" id="IPR003663">
    <property type="entry name" value="Sugar/inositol_transpt"/>
</dbReference>
<feature type="transmembrane region" description="Helical" evidence="9">
    <location>
        <begin position="188"/>
        <end position="209"/>
    </location>
</feature>
<keyword evidence="2" id="KW-1003">Cell membrane</keyword>
<dbReference type="OrthoDB" id="6612291at2759"/>
<dbReference type="InterPro" id="IPR020846">
    <property type="entry name" value="MFS_dom"/>
</dbReference>
<sequence length="502" mass="54312">MDRPTMHMLSVEEKGGKTQRTNQYIAAIAAAIGAVAAGTILAWTSPVLPQLEPWKDDDNQTLPNNTTPAPLDYRKNATNSSQLINSLGEPADFLLDTSTKSLVSSIMAIGAAIAALPVGFSAQRFGRRVTILILVIPLMINWLLTIFANGAGMLIAARFFAGLATGGMCVAAPLYIGEIAETAIRGALGSFFQLFITVGILFTFVVGGWTHWKTLSIINAAVPLLLVAVFWWMPETPQYLLSCGRRREAEQSLRWLRGPHADLAAELDEMQKDVEASGRARGGVLALTRGGATRRAMLCGLGLMLFQQFSGVNAVIFYTVQIFRSAGSDIPSVIATIIVGVVQTISTVGSSLLIERAGRRILLLQSCIIMGLSLVVLGTYFKLQRDGVALAVVGWIPLLCLVLFIISFSMGFGPIPWTMMSELFPAEIRGTAAGITVVVNWVLVFIVTLCFPLMMDALGIYSCFWFFAAFMLVCVFFVSFLIPETKGKSLSQIQAILAGKRI</sequence>
<dbReference type="RefSeq" id="XP_028028188.1">
    <property type="nucleotide sequence ID" value="XM_028172387.1"/>
</dbReference>
<dbReference type="InterPro" id="IPR050549">
    <property type="entry name" value="MFS_Trehalose_Transporter"/>
</dbReference>
<evidence type="ECO:0000256" key="9">
    <source>
        <dbReference type="SAM" id="Phobius"/>
    </source>
</evidence>
<dbReference type="PROSITE" id="PS50850">
    <property type="entry name" value="MFS"/>
    <property type="match status" value="1"/>
</dbReference>
<dbReference type="PANTHER" id="PTHR48021">
    <property type="match status" value="1"/>
</dbReference>
<dbReference type="Proteomes" id="UP000504629">
    <property type="component" value="Unplaced"/>
</dbReference>
<feature type="region of interest" description="Disordered" evidence="8">
    <location>
        <begin position="53"/>
        <end position="74"/>
    </location>
</feature>
<evidence type="ECO:0000256" key="1">
    <source>
        <dbReference type="ARBA" id="ARBA00004651"/>
    </source>
</evidence>
<dbReference type="PRINTS" id="PR00171">
    <property type="entry name" value="SUGRTRNSPORT"/>
</dbReference>
<feature type="transmembrane region" description="Helical" evidence="9">
    <location>
        <begin position="298"/>
        <end position="320"/>
    </location>
</feature>
<feature type="transmembrane region" description="Helical" evidence="9">
    <location>
        <begin position="102"/>
        <end position="122"/>
    </location>
</feature>
<accession>A0A6J2JFX2</accession>